<sequence length="89" mass="9899">MNRCCVRMEGARTKAGRVFVNQCYQQSEMLSFSMLVSHVRGSNIYQFGSFLFPAKADTELDHEMKAPGVHCSGHNMLRSVPVVTVCLGT</sequence>
<proteinExistence type="predicted"/>
<reference evidence="1" key="1">
    <citation type="submission" date="2022-05" db="EMBL/GenBank/DDBJ databases">
        <title>The Musa troglodytarum L. genome provides insights into the mechanism of non-climacteric behaviour and enrichment of carotenoids.</title>
        <authorList>
            <person name="Wang J."/>
        </authorList>
    </citation>
    <scope>NUCLEOTIDE SEQUENCE</scope>
    <source>
        <tissue evidence="1">Leaf</tissue>
    </source>
</reference>
<keyword evidence="2" id="KW-1185">Reference proteome</keyword>
<feature type="non-terminal residue" evidence="1">
    <location>
        <position position="89"/>
    </location>
</feature>
<dbReference type="AlphaFoldDB" id="A0A9E7L8V2"/>
<organism evidence="1 2">
    <name type="scientific">Musa troglodytarum</name>
    <name type="common">fe'i banana</name>
    <dbReference type="NCBI Taxonomy" id="320322"/>
    <lineage>
        <taxon>Eukaryota</taxon>
        <taxon>Viridiplantae</taxon>
        <taxon>Streptophyta</taxon>
        <taxon>Embryophyta</taxon>
        <taxon>Tracheophyta</taxon>
        <taxon>Spermatophyta</taxon>
        <taxon>Magnoliopsida</taxon>
        <taxon>Liliopsida</taxon>
        <taxon>Zingiberales</taxon>
        <taxon>Musaceae</taxon>
        <taxon>Musa</taxon>
    </lineage>
</organism>
<dbReference type="Proteomes" id="UP001055439">
    <property type="component" value="Chromosome 9"/>
</dbReference>
<evidence type="ECO:0000313" key="1">
    <source>
        <dbReference type="EMBL" id="URE48667.1"/>
    </source>
</evidence>
<protein>
    <submittedName>
        <fullName evidence="1">Uncharacterized protein</fullName>
    </submittedName>
</protein>
<dbReference type="EMBL" id="CP097511">
    <property type="protein sequence ID" value="URE48667.1"/>
    <property type="molecule type" value="Genomic_DNA"/>
</dbReference>
<gene>
    <name evidence="1" type="ORF">MUK42_14259</name>
</gene>
<accession>A0A9E7L8V2</accession>
<name>A0A9E7L8V2_9LILI</name>
<dbReference type="OrthoDB" id="2018286at2759"/>
<evidence type="ECO:0000313" key="2">
    <source>
        <dbReference type="Proteomes" id="UP001055439"/>
    </source>
</evidence>